<feature type="compositionally biased region" description="Low complexity" evidence="1">
    <location>
        <begin position="234"/>
        <end position="243"/>
    </location>
</feature>
<evidence type="ECO:0000313" key="3">
    <source>
        <dbReference type="Proteomes" id="UP001286313"/>
    </source>
</evidence>
<comment type="caution">
    <text evidence="2">The sequence shown here is derived from an EMBL/GenBank/DDBJ whole genome shotgun (WGS) entry which is preliminary data.</text>
</comment>
<feature type="compositionally biased region" description="Low complexity" evidence="1">
    <location>
        <begin position="265"/>
        <end position="295"/>
    </location>
</feature>
<sequence>MEEGIDRPEDEEKMCVYSVITDLPGQAGLNNHQAEKSRTGCESVTESKREDQKASEKTDGSCTRKERGGGAKWNWRDTTHTKTTHREVNKGGVCAQHDLCRQRVMSPPPSAAATEPPTWPPAASARQVASAFMASLQQASSSVRLLLLGCFQCHALKPNCWRRQDEQQDGAWFDSDKLQVEQAYCYVNPVALSEASTTNLSSPASLPHHQQPSLTHHQQQSPFTHHQQPLRQPTTSSSTNTTTESFYHRNRKLGIQNVTLPSVPPHKTNTTTPTTITTTHSQHTHTNTNTTHSPSRGNTNYNTPSHTHKHHPGERTLVPNGRLDLHRGDMSSSEIVCSRGEGVVIKEDVVRYTTSEFRSPLVESFAAKLEADLRKLEYDRQRAEGEVVVVMSSERRESEEGVEEDVLYGDGRCCDVKNMLLSTSTSDNPMDLEGERLVVEGEVWEPAELEEAFECYNMAAYYSYGTSFPGTDKFTSSKTRGEKYEEVFPVNYHNNNNTIKVFKPACESLVQIPTKDDTTIENVQEIDATKENYPVTEDQLRKFIETCIVVDSAEELTMLYHGRTTDTRVDPGGSLYICGKSFNNLLIFNLVKSVMRESERQSVCRGKYPTHIVQRRVLSVLLERKKDTVHTGQAQANPSGLQVFRNSSLLSASENESYQNQLLARRLVDGVVASEVREEDSQWQDFTREERELKDAVAAELFDDLICDTTNMLSSLWRRKMNQ</sequence>
<dbReference type="EMBL" id="JAWQEG010000455">
    <property type="protein sequence ID" value="KAK3889898.1"/>
    <property type="molecule type" value="Genomic_DNA"/>
</dbReference>
<reference evidence="2" key="1">
    <citation type="submission" date="2023-10" db="EMBL/GenBank/DDBJ databases">
        <title>Genome assemblies of two species of porcelain crab, Petrolisthes cinctipes and Petrolisthes manimaculis (Anomura: Porcellanidae).</title>
        <authorList>
            <person name="Angst P."/>
        </authorList>
    </citation>
    <scope>NUCLEOTIDE SEQUENCE</scope>
    <source>
        <strain evidence="2">PB745_01</strain>
        <tissue evidence="2">Gill</tissue>
    </source>
</reference>
<proteinExistence type="predicted"/>
<protein>
    <submittedName>
        <fullName evidence="2">Uncharacterized protein</fullName>
    </submittedName>
</protein>
<dbReference type="Proteomes" id="UP001286313">
    <property type="component" value="Unassembled WGS sequence"/>
</dbReference>
<feature type="region of interest" description="Disordered" evidence="1">
    <location>
        <begin position="198"/>
        <end position="243"/>
    </location>
</feature>
<organism evidence="2 3">
    <name type="scientific">Petrolisthes cinctipes</name>
    <name type="common">Flat porcelain crab</name>
    <dbReference type="NCBI Taxonomy" id="88211"/>
    <lineage>
        <taxon>Eukaryota</taxon>
        <taxon>Metazoa</taxon>
        <taxon>Ecdysozoa</taxon>
        <taxon>Arthropoda</taxon>
        <taxon>Crustacea</taxon>
        <taxon>Multicrustacea</taxon>
        <taxon>Malacostraca</taxon>
        <taxon>Eumalacostraca</taxon>
        <taxon>Eucarida</taxon>
        <taxon>Decapoda</taxon>
        <taxon>Pleocyemata</taxon>
        <taxon>Anomura</taxon>
        <taxon>Galatheoidea</taxon>
        <taxon>Porcellanidae</taxon>
        <taxon>Petrolisthes</taxon>
    </lineage>
</organism>
<evidence type="ECO:0000313" key="2">
    <source>
        <dbReference type="EMBL" id="KAK3889898.1"/>
    </source>
</evidence>
<evidence type="ECO:0000256" key="1">
    <source>
        <dbReference type="SAM" id="MobiDB-lite"/>
    </source>
</evidence>
<name>A0AAE1KZF5_PETCI</name>
<gene>
    <name evidence="2" type="ORF">Pcinc_006129</name>
</gene>
<keyword evidence="3" id="KW-1185">Reference proteome</keyword>
<feature type="compositionally biased region" description="Polar residues" evidence="1">
    <location>
        <begin position="198"/>
        <end position="233"/>
    </location>
</feature>
<dbReference type="AlphaFoldDB" id="A0AAE1KZF5"/>
<feature type="compositionally biased region" description="Polar residues" evidence="1">
    <location>
        <begin position="296"/>
        <end position="305"/>
    </location>
</feature>
<accession>A0AAE1KZF5</accession>
<feature type="region of interest" description="Disordered" evidence="1">
    <location>
        <begin position="25"/>
        <end position="76"/>
    </location>
</feature>
<feature type="compositionally biased region" description="Basic and acidic residues" evidence="1">
    <location>
        <begin position="33"/>
        <end position="76"/>
    </location>
</feature>
<feature type="region of interest" description="Disordered" evidence="1">
    <location>
        <begin position="255"/>
        <end position="315"/>
    </location>
</feature>